<feature type="compositionally biased region" description="Low complexity" evidence="1">
    <location>
        <begin position="22"/>
        <end position="35"/>
    </location>
</feature>
<organism evidence="2">
    <name type="scientific">viral metagenome</name>
    <dbReference type="NCBI Taxonomy" id="1070528"/>
    <lineage>
        <taxon>unclassified sequences</taxon>
        <taxon>metagenomes</taxon>
        <taxon>organismal metagenomes</taxon>
    </lineage>
</organism>
<proteinExistence type="predicted"/>
<accession>A0A6C0EJR3</accession>
<evidence type="ECO:0000313" key="2">
    <source>
        <dbReference type="EMBL" id="QHT28539.1"/>
    </source>
</evidence>
<reference evidence="2" key="1">
    <citation type="journal article" date="2020" name="Nature">
        <title>Giant virus diversity and host interactions through global metagenomics.</title>
        <authorList>
            <person name="Schulz F."/>
            <person name="Roux S."/>
            <person name="Paez-Espino D."/>
            <person name="Jungbluth S."/>
            <person name="Walsh D.A."/>
            <person name="Denef V.J."/>
            <person name="McMahon K.D."/>
            <person name="Konstantinidis K.T."/>
            <person name="Eloe-Fadrosh E.A."/>
            <person name="Kyrpides N.C."/>
            <person name="Woyke T."/>
        </authorList>
    </citation>
    <scope>NUCLEOTIDE SEQUENCE</scope>
    <source>
        <strain evidence="2">GVMAG-M-3300001348-25</strain>
    </source>
</reference>
<evidence type="ECO:0000256" key="1">
    <source>
        <dbReference type="SAM" id="MobiDB-lite"/>
    </source>
</evidence>
<dbReference type="AlphaFoldDB" id="A0A6C0EJR3"/>
<feature type="region of interest" description="Disordered" evidence="1">
    <location>
        <begin position="1"/>
        <end position="48"/>
    </location>
</feature>
<dbReference type="EMBL" id="MN738862">
    <property type="protein sequence ID" value="QHT28539.1"/>
    <property type="molecule type" value="Genomic_DNA"/>
</dbReference>
<name>A0A6C0EJR3_9ZZZZ</name>
<sequence>MSRRNSRSDSIDSDFSRKSSVDSRSYSFDSNSSNSGKIRTYSSDAKDVSGDKERLFIIPISDNSKIHHRRREREQSIDNIVAISPNIQNVMKYLKIFEKQKNESKTND</sequence>
<protein>
    <submittedName>
        <fullName evidence="2">Uncharacterized protein</fullName>
    </submittedName>
</protein>
<feature type="compositionally biased region" description="Basic and acidic residues" evidence="1">
    <location>
        <begin position="1"/>
        <end position="21"/>
    </location>
</feature>